<dbReference type="PANTHER" id="PTHR33472">
    <property type="entry name" value="OS01G0106600 PROTEIN"/>
    <property type="match status" value="1"/>
</dbReference>
<dbReference type="Proteomes" id="UP000321947">
    <property type="component" value="Unassembled WGS sequence"/>
</dbReference>
<feature type="region of interest" description="Disordered" evidence="1">
    <location>
        <begin position="1"/>
        <end position="155"/>
    </location>
</feature>
<feature type="compositionally biased region" description="Polar residues" evidence="1">
    <location>
        <begin position="144"/>
        <end position="155"/>
    </location>
</feature>
<accession>A0A5A7U5I8</accession>
<comment type="caution">
    <text evidence="2">The sequence shown here is derived from an EMBL/GenBank/DDBJ whole genome shotgun (WGS) entry which is preliminary data.</text>
</comment>
<proteinExistence type="predicted"/>
<feature type="region of interest" description="Disordered" evidence="1">
    <location>
        <begin position="245"/>
        <end position="268"/>
    </location>
</feature>
<reference evidence="4 5" key="1">
    <citation type="submission" date="2019-08" db="EMBL/GenBank/DDBJ databases">
        <title>Draft genome sequences of two oriental melons (Cucumis melo L. var makuwa).</title>
        <authorList>
            <person name="Kwon S.-Y."/>
        </authorList>
    </citation>
    <scope>NUCLEOTIDE SEQUENCE [LARGE SCALE GENOMIC DNA]</scope>
    <source>
        <strain evidence="5">cv. Chang Bougi</strain>
        <strain evidence="4">cv. SW 3</strain>
        <tissue evidence="2">Leaf</tissue>
    </source>
</reference>
<evidence type="ECO:0000313" key="4">
    <source>
        <dbReference type="Proteomes" id="UP000321393"/>
    </source>
</evidence>
<organism evidence="2 4">
    <name type="scientific">Cucumis melo var. makuwa</name>
    <name type="common">Oriental melon</name>
    <dbReference type="NCBI Taxonomy" id="1194695"/>
    <lineage>
        <taxon>Eukaryota</taxon>
        <taxon>Viridiplantae</taxon>
        <taxon>Streptophyta</taxon>
        <taxon>Embryophyta</taxon>
        <taxon>Tracheophyta</taxon>
        <taxon>Spermatophyta</taxon>
        <taxon>Magnoliopsida</taxon>
        <taxon>eudicotyledons</taxon>
        <taxon>Gunneridae</taxon>
        <taxon>Pentapetalae</taxon>
        <taxon>rosids</taxon>
        <taxon>fabids</taxon>
        <taxon>Cucurbitales</taxon>
        <taxon>Cucurbitaceae</taxon>
        <taxon>Benincaseae</taxon>
        <taxon>Cucumis</taxon>
    </lineage>
</organism>
<gene>
    <name evidence="3" type="ORF">E5676_scaffold291G00740</name>
    <name evidence="2" type="ORF">E6C27_scaffold171G00750</name>
</gene>
<feature type="compositionally biased region" description="Basic and acidic residues" evidence="1">
    <location>
        <begin position="127"/>
        <end position="142"/>
    </location>
</feature>
<evidence type="ECO:0000313" key="5">
    <source>
        <dbReference type="Proteomes" id="UP000321947"/>
    </source>
</evidence>
<evidence type="ECO:0000256" key="1">
    <source>
        <dbReference type="SAM" id="MobiDB-lite"/>
    </source>
</evidence>
<dbReference type="PANTHER" id="PTHR33472:SF1">
    <property type="entry name" value="EXTENSIN-RELATED"/>
    <property type="match status" value="1"/>
</dbReference>
<name>A0A5A7U5I8_CUCMM</name>
<dbReference type="EMBL" id="SSTE01012362">
    <property type="protein sequence ID" value="KAA0048861.1"/>
    <property type="molecule type" value="Genomic_DNA"/>
</dbReference>
<sequence length="268" mass="29861">MAGRNFGRMYRFSSANRPLAPATNTSGQDSAQYDRRQYPSATRDTSLEPRSSPPRISLRKDDPPLPASPTYSIKKATSPPSSPPYRGMAAREISSPPKMVDEYPKYKPITQPRSPEAKQKPGIHKTTTVEKVTKSDRYHEPSKAVSSHKGQQPNAINIKGENVGAVMEIVESSKREGGHMIKKIKETARGILNNNDMANDQNNEASKTTNSSMPTNTFLNSNFQSVNNSLLYNANLTYRDPGLHLSFSRNPTGDRFPVDDKKQHHTKY</sequence>
<dbReference type="EMBL" id="SSTD01006123">
    <property type="protein sequence ID" value="TYK20813.1"/>
    <property type="molecule type" value="Genomic_DNA"/>
</dbReference>
<protein>
    <submittedName>
        <fullName evidence="2">Zyxin-like</fullName>
    </submittedName>
</protein>
<feature type="region of interest" description="Disordered" evidence="1">
    <location>
        <begin position="194"/>
        <end position="214"/>
    </location>
</feature>
<evidence type="ECO:0000313" key="2">
    <source>
        <dbReference type="EMBL" id="KAA0048861.1"/>
    </source>
</evidence>
<dbReference type="AlphaFoldDB" id="A0A5A7U5I8"/>
<feature type="compositionally biased region" description="Polar residues" evidence="1">
    <location>
        <begin position="204"/>
        <end position="214"/>
    </location>
</feature>
<dbReference type="Proteomes" id="UP000321393">
    <property type="component" value="Unassembled WGS sequence"/>
</dbReference>
<evidence type="ECO:0000313" key="3">
    <source>
        <dbReference type="EMBL" id="TYK20813.1"/>
    </source>
</evidence>
<feature type="compositionally biased region" description="Polar residues" evidence="1">
    <location>
        <begin position="22"/>
        <end position="31"/>
    </location>
</feature>
<feature type="compositionally biased region" description="Low complexity" evidence="1">
    <location>
        <begin position="194"/>
        <end position="203"/>
    </location>
</feature>
<dbReference type="OrthoDB" id="1939627at2759"/>